<evidence type="ECO:0000256" key="2">
    <source>
        <dbReference type="ARBA" id="ARBA00004584"/>
    </source>
</evidence>
<evidence type="ECO:0000256" key="3">
    <source>
        <dbReference type="ARBA" id="ARBA00016382"/>
    </source>
</evidence>
<proteinExistence type="predicted"/>
<dbReference type="PANTHER" id="PTHR34436:SF1">
    <property type="entry name" value="CENTROMERE PROTEIN M"/>
    <property type="match status" value="1"/>
</dbReference>
<evidence type="ECO:0000313" key="7">
    <source>
        <dbReference type="EMBL" id="KAJ4445563.1"/>
    </source>
</evidence>
<dbReference type="PANTHER" id="PTHR34436">
    <property type="entry name" value="CENTROMERE PROTEIN M"/>
    <property type="match status" value="1"/>
</dbReference>
<keyword evidence="4" id="KW-0158">Chromosome</keyword>
<reference evidence="7 8" key="1">
    <citation type="journal article" date="2022" name="Allergy">
        <title>Genome assembly and annotation of Periplaneta americana reveal a comprehensive cockroach allergen profile.</title>
        <authorList>
            <person name="Wang L."/>
            <person name="Xiong Q."/>
            <person name="Saelim N."/>
            <person name="Wang L."/>
            <person name="Nong W."/>
            <person name="Wan A.T."/>
            <person name="Shi M."/>
            <person name="Liu X."/>
            <person name="Cao Q."/>
            <person name="Hui J.H.L."/>
            <person name="Sookrung N."/>
            <person name="Leung T.F."/>
            <person name="Tungtrongchitr A."/>
            <person name="Tsui S.K.W."/>
        </authorList>
    </citation>
    <scope>NUCLEOTIDE SEQUENCE [LARGE SCALE GENOMIC DNA]</scope>
    <source>
        <strain evidence="7">PWHHKU_190912</strain>
    </source>
</reference>
<protein>
    <recommendedName>
        <fullName evidence="3">Centromere protein M</fullName>
    </recommendedName>
</protein>
<comment type="subcellular location">
    <subcellularLocation>
        <location evidence="2">Chromosome</location>
        <location evidence="2">Centromere</location>
    </subcellularLocation>
    <subcellularLocation>
        <location evidence="1">Nucleus</location>
    </subcellularLocation>
</comment>
<dbReference type="InterPro" id="IPR020987">
    <property type="entry name" value="Centromere_Cenp-M"/>
</dbReference>
<name>A0ABQ8TI56_PERAM</name>
<evidence type="ECO:0000313" key="8">
    <source>
        <dbReference type="Proteomes" id="UP001148838"/>
    </source>
</evidence>
<dbReference type="Proteomes" id="UP001148838">
    <property type="component" value="Unassembled WGS sequence"/>
</dbReference>
<evidence type="ECO:0000256" key="5">
    <source>
        <dbReference type="ARBA" id="ARBA00023242"/>
    </source>
</evidence>
<dbReference type="Pfam" id="PF11111">
    <property type="entry name" value="CENP-M"/>
    <property type="match status" value="1"/>
</dbReference>
<evidence type="ECO:0000256" key="6">
    <source>
        <dbReference type="ARBA" id="ARBA00023328"/>
    </source>
</evidence>
<dbReference type="EMBL" id="JAJSOF020000009">
    <property type="protein sequence ID" value="KAJ4445563.1"/>
    <property type="molecule type" value="Genomic_DNA"/>
</dbReference>
<comment type="caution">
    <text evidence="7">The sequence shown here is derived from an EMBL/GenBank/DDBJ whole genome shotgun (WGS) entry which is preliminary data.</text>
</comment>
<dbReference type="Gene3D" id="3.40.50.300">
    <property type="entry name" value="P-loop containing nucleotide triphosphate hydrolases"/>
    <property type="match status" value="1"/>
</dbReference>
<evidence type="ECO:0000256" key="4">
    <source>
        <dbReference type="ARBA" id="ARBA00022454"/>
    </source>
</evidence>
<keyword evidence="8" id="KW-1185">Reference proteome</keyword>
<organism evidence="7 8">
    <name type="scientific">Periplaneta americana</name>
    <name type="common">American cockroach</name>
    <name type="synonym">Blatta americana</name>
    <dbReference type="NCBI Taxonomy" id="6978"/>
    <lineage>
        <taxon>Eukaryota</taxon>
        <taxon>Metazoa</taxon>
        <taxon>Ecdysozoa</taxon>
        <taxon>Arthropoda</taxon>
        <taxon>Hexapoda</taxon>
        <taxon>Insecta</taxon>
        <taxon>Pterygota</taxon>
        <taxon>Neoptera</taxon>
        <taxon>Polyneoptera</taxon>
        <taxon>Dictyoptera</taxon>
        <taxon>Blattodea</taxon>
        <taxon>Blattoidea</taxon>
        <taxon>Blattidae</taxon>
        <taxon>Blattinae</taxon>
        <taxon>Periplaneta</taxon>
    </lineage>
</organism>
<accession>A0ABQ8TI56</accession>
<gene>
    <name evidence="7" type="ORF">ANN_12243</name>
</gene>
<keyword evidence="6" id="KW-0137">Centromere</keyword>
<keyword evidence="5" id="KW-0539">Nucleus</keyword>
<sequence>MAVKLKSNGTGYCMSVLIVGPSAICEKLSAALHEYSKKQEMYKLLVHSANRVQDVVLSDTNTHVDFVVFWIDTSNTDCLDKLEQDISKLDIDFTIGRMCFVHGSDVKPGEMAVSYNAVWDLKKKYSVYLLAGNTTNEAKCFYLAGRILKLMSAVSGVYSGIPYIDCHCLPKEDM</sequence>
<evidence type="ECO:0000256" key="1">
    <source>
        <dbReference type="ARBA" id="ARBA00004123"/>
    </source>
</evidence>
<dbReference type="InterPro" id="IPR027417">
    <property type="entry name" value="P-loop_NTPase"/>
</dbReference>